<dbReference type="Proteomes" id="UP001595912">
    <property type="component" value="Unassembled WGS sequence"/>
</dbReference>
<feature type="region of interest" description="Disordered" evidence="1">
    <location>
        <begin position="42"/>
        <end position="96"/>
    </location>
</feature>
<keyword evidence="3" id="KW-1185">Reference proteome</keyword>
<evidence type="ECO:0000313" key="3">
    <source>
        <dbReference type="Proteomes" id="UP001595912"/>
    </source>
</evidence>
<gene>
    <name evidence="2" type="ORF">ACFPIJ_45045</name>
</gene>
<accession>A0ABV9WAL5</accession>
<dbReference type="RefSeq" id="WP_380125369.1">
    <property type="nucleotide sequence ID" value="NZ_JBHSIU010000066.1"/>
</dbReference>
<dbReference type="EMBL" id="JBHSIU010000066">
    <property type="protein sequence ID" value="MFC5004985.1"/>
    <property type="molecule type" value="Genomic_DNA"/>
</dbReference>
<protein>
    <submittedName>
        <fullName evidence="2">Uncharacterized protein</fullName>
    </submittedName>
</protein>
<evidence type="ECO:0000256" key="1">
    <source>
        <dbReference type="SAM" id="MobiDB-lite"/>
    </source>
</evidence>
<reference evidence="3" key="1">
    <citation type="journal article" date="2019" name="Int. J. Syst. Evol. Microbiol.">
        <title>The Global Catalogue of Microorganisms (GCM) 10K type strain sequencing project: providing services to taxonomists for standard genome sequencing and annotation.</title>
        <authorList>
            <consortium name="The Broad Institute Genomics Platform"/>
            <consortium name="The Broad Institute Genome Sequencing Center for Infectious Disease"/>
            <person name="Wu L."/>
            <person name="Ma J."/>
        </authorList>
    </citation>
    <scope>NUCLEOTIDE SEQUENCE [LARGE SCALE GENOMIC DNA]</scope>
    <source>
        <strain evidence="3">CGMCC 4.7152</strain>
    </source>
</reference>
<comment type="caution">
    <text evidence="2">The sequence shown here is derived from an EMBL/GenBank/DDBJ whole genome shotgun (WGS) entry which is preliminary data.</text>
</comment>
<feature type="compositionally biased region" description="Basic and acidic residues" evidence="1">
    <location>
        <begin position="61"/>
        <end position="77"/>
    </location>
</feature>
<evidence type="ECO:0000313" key="2">
    <source>
        <dbReference type="EMBL" id="MFC5004985.1"/>
    </source>
</evidence>
<proteinExistence type="predicted"/>
<name>A0ABV9WAL5_9ACTN</name>
<organism evidence="2 3">
    <name type="scientific">Dactylosporangium cerinum</name>
    <dbReference type="NCBI Taxonomy" id="1434730"/>
    <lineage>
        <taxon>Bacteria</taxon>
        <taxon>Bacillati</taxon>
        <taxon>Actinomycetota</taxon>
        <taxon>Actinomycetes</taxon>
        <taxon>Micromonosporales</taxon>
        <taxon>Micromonosporaceae</taxon>
        <taxon>Dactylosporangium</taxon>
    </lineage>
</organism>
<sequence length="96" mass="10729">MPFADDQVRVSLACGRDETGRARGYLDLSVDAEVLWRLGLHPDQPTSRVTGPSPPAWWHAAAERAPRRSADQPDGPRPRRRPRAPENRTAPRRGGR</sequence>